<dbReference type="AlphaFoldDB" id="A0A7G1H2C9"/>
<gene>
    <name evidence="8" type="ORF">JZK55_17500</name>
</gene>
<dbReference type="KEGG" id="dtp:JZK55_17500"/>
<evidence type="ECO:0000256" key="4">
    <source>
        <dbReference type="ARBA" id="ARBA00022691"/>
    </source>
</evidence>
<comment type="similarity">
    <text evidence="1">Belongs to the N(4)/N(6)-methyltransferase family.</text>
</comment>
<dbReference type="Gene3D" id="3.40.50.150">
    <property type="entry name" value="Vaccinia Virus protein VP39"/>
    <property type="match status" value="1"/>
</dbReference>
<keyword evidence="9" id="KW-1185">Reference proteome</keyword>
<evidence type="ECO:0000256" key="6">
    <source>
        <dbReference type="ARBA" id="ARBA00023125"/>
    </source>
</evidence>
<dbReference type="RefSeq" id="WP_203471991.1">
    <property type="nucleotide sequence ID" value="NZ_AP022873.1"/>
</dbReference>
<proteinExistence type="inferred from homology"/>
<dbReference type="EMBL" id="AP022873">
    <property type="protein sequence ID" value="BCB96828.1"/>
    <property type="molecule type" value="Genomic_DNA"/>
</dbReference>
<dbReference type="PANTHER" id="PTHR33841">
    <property type="entry name" value="DNA METHYLTRANSFERASE YEEA-RELATED"/>
    <property type="match status" value="1"/>
</dbReference>
<dbReference type="InterPro" id="IPR029063">
    <property type="entry name" value="SAM-dependent_MTases_sf"/>
</dbReference>
<sequence>MTKEDKKKFYEQFFTPPVIADGMLKLIGAESGDLIDPSCGDGVFLRASLKYKGIKPFGCDIDESHIKDLNRGALKGHLLVGDSLRILLNYKDTFDFSVGNPPFSAQENLITDPHILKLFTLGNGRKSQAMEILFLELFIYILKQGGLFSIILPEGIISTISLQYVRNWLIDNTQIHSIISLPRKIFNGTSSKCVILSGKKMKSDKRDKIFFASCNDISEFQQIVEKISKGKLKDSITVEELAKINDWRPERLSIKDYGTDSWMLLSELVTLRTGFVKYGKERYFNVESKTQDYYQLIVARNFLPTAGLDLRRVVYLIDKNNPSFSEKAVLKKGEILFVRVGIGCCGRVAVFDSDINAQADDWIHIMTPQNGVNPYYVASWIASSYGQWLIKQMSHGVGTISISKSKLSNMRVPRLSNFQEDEIADYFRNAMQKKEVGWQEELDRRFRKYIKNLAVLIPFPTKKSSCPLRQKQDQLAATL</sequence>
<dbReference type="SUPFAM" id="SSF116734">
    <property type="entry name" value="DNA methylase specificity domain"/>
    <property type="match status" value="1"/>
</dbReference>
<reference evidence="8 9" key="1">
    <citation type="submission" date="2020-03" db="EMBL/GenBank/DDBJ databases">
        <title>Complete genome sequences of two sulfur-disproportionating bacterial strains T55J and Mzg5.</title>
        <authorList>
            <person name="Umezawa K."/>
            <person name="Kojima H."/>
            <person name="Kato Y."/>
            <person name="Fukui M."/>
        </authorList>
    </citation>
    <scope>NUCLEOTIDE SEQUENCE [LARGE SCALE GENOMIC DNA]</scope>
    <source>
        <strain evidence="8 9">T55J</strain>
    </source>
</reference>
<accession>A0A7G1H2C9</accession>
<keyword evidence="4" id="KW-0949">S-adenosyl-L-methionine</keyword>
<evidence type="ECO:0000313" key="9">
    <source>
        <dbReference type="Proteomes" id="UP000516360"/>
    </source>
</evidence>
<dbReference type="Proteomes" id="UP000516360">
    <property type="component" value="Chromosome"/>
</dbReference>
<keyword evidence="2 8" id="KW-0489">Methyltransferase</keyword>
<dbReference type="PRINTS" id="PR00507">
    <property type="entry name" value="N12N6MTFRASE"/>
</dbReference>
<evidence type="ECO:0000256" key="5">
    <source>
        <dbReference type="ARBA" id="ARBA00022747"/>
    </source>
</evidence>
<dbReference type="Pfam" id="PF02384">
    <property type="entry name" value="N6_Mtase"/>
    <property type="match status" value="1"/>
</dbReference>
<keyword evidence="6" id="KW-0238">DNA-binding</keyword>
<keyword evidence="5" id="KW-0680">Restriction system</keyword>
<dbReference type="Gene3D" id="3.90.220.20">
    <property type="entry name" value="DNA methylase specificity domains"/>
    <property type="match status" value="1"/>
</dbReference>
<dbReference type="SUPFAM" id="SSF53335">
    <property type="entry name" value="S-adenosyl-L-methionine-dependent methyltransferases"/>
    <property type="match status" value="1"/>
</dbReference>
<dbReference type="GO" id="GO:0003677">
    <property type="term" value="F:DNA binding"/>
    <property type="evidence" value="ECO:0007669"/>
    <property type="project" value="UniProtKB-KW"/>
</dbReference>
<evidence type="ECO:0000256" key="1">
    <source>
        <dbReference type="ARBA" id="ARBA00006594"/>
    </source>
</evidence>
<evidence type="ECO:0000313" key="8">
    <source>
        <dbReference type="EMBL" id="BCB96828.1"/>
    </source>
</evidence>
<name>A0A7G1H2C9_9BACT</name>
<dbReference type="InterPro" id="IPR050953">
    <property type="entry name" value="N4_N6_ade-DNA_methylase"/>
</dbReference>
<evidence type="ECO:0000259" key="7">
    <source>
        <dbReference type="Pfam" id="PF02384"/>
    </source>
</evidence>
<feature type="domain" description="DNA methylase adenine-specific" evidence="7">
    <location>
        <begin position="6"/>
        <end position="250"/>
    </location>
</feature>
<dbReference type="GO" id="GO:0032259">
    <property type="term" value="P:methylation"/>
    <property type="evidence" value="ECO:0007669"/>
    <property type="project" value="UniProtKB-KW"/>
</dbReference>
<dbReference type="GO" id="GO:0008170">
    <property type="term" value="F:N-methyltransferase activity"/>
    <property type="evidence" value="ECO:0007669"/>
    <property type="project" value="InterPro"/>
</dbReference>
<dbReference type="InterPro" id="IPR003356">
    <property type="entry name" value="DNA_methylase_A-5"/>
</dbReference>
<dbReference type="REBASE" id="446534">
    <property type="entry name" value="M.Nba55ORF17500P"/>
</dbReference>
<dbReference type="InterPro" id="IPR044946">
    <property type="entry name" value="Restrct_endonuc_typeI_TRD_sf"/>
</dbReference>
<organism evidence="8 9">
    <name type="scientific">Dissulfurispira thermophila</name>
    <dbReference type="NCBI Taxonomy" id="2715679"/>
    <lineage>
        <taxon>Bacteria</taxon>
        <taxon>Pseudomonadati</taxon>
        <taxon>Nitrospirota</taxon>
        <taxon>Thermodesulfovibrionia</taxon>
        <taxon>Thermodesulfovibrionales</taxon>
        <taxon>Dissulfurispiraceae</taxon>
        <taxon>Dissulfurispira</taxon>
    </lineage>
</organism>
<dbReference type="CDD" id="cd02440">
    <property type="entry name" value="AdoMet_MTases"/>
    <property type="match status" value="1"/>
</dbReference>
<dbReference type="GO" id="GO:0009307">
    <property type="term" value="P:DNA restriction-modification system"/>
    <property type="evidence" value="ECO:0007669"/>
    <property type="project" value="UniProtKB-KW"/>
</dbReference>
<dbReference type="PANTHER" id="PTHR33841:SF5">
    <property type="entry name" value="DNA METHYLASE (MODIFICATION METHYLASE) (METHYLTRANSFERASE)-RELATED"/>
    <property type="match status" value="1"/>
</dbReference>
<evidence type="ECO:0000256" key="2">
    <source>
        <dbReference type="ARBA" id="ARBA00022603"/>
    </source>
</evidence>
<keyword evidence="3 8" id="KW-0808">Transferase</keyword>
<evidence type="ECO:0000256" key="3">
    <source>
        <dbReference type="ARBA" id="ARBA00022679"/>
    </source>
</evidence>
<protein>
    <submittedName>
        <fullName evidence="8">Site specific DNA-methyltransferase</fullName>
    </submittedName>
</protein>